<keyword evidence="6" id="KW-0800">Toxin</keyword>
<comment type="similarity">
    <text evidence="6">Belongs to the PINc/VapC protein family.</text>
</comment>
<dbReference type="Proteomes" id="UP001180845">
    <property type="component" value="Unassembled WGS sequence"/>
</dbReference>
<feature type="domain" description="PIN" evidence="7">
    <location>
        <begin position="2"/>
        <end position="121"/>
    </location>
</feature>
<evidence type="ECO:0000256" key="2">
    <source>
        <dbReference type="ARBA" id="ARBA00022722"/>
    </source>
</evidence>
<evidence type="ECO:0000256" key="1">
    <source>
        <dbReference type="ARBA" id="ARBA00022649"/>
    </source>
</evidence>
<keyword evidence="9" id="KW-1185">Reference proteome</keyword>
<comment type="cofactor">
    <cofactor evidence="6">
        <name>Mg(2+)</name>
        <dbReference type="ChEBI" id="CHEBI:18420"/>
    </cofactor>
</comment>
<keyword evidence="2 6" id="KW-0540">Nuclease</keyword>
<evidence type="ECO:0000259" key="7">
    <source>
        <dbReference type="Pfam" id="PF01850"/>
    </source>
</evidence>
<evidence type="ECO:0000313" key="8">
    <source>
        <dbReference type="EMBL" id="MDR7302590.1"/>
    </source>
</evidence>
<dbReference type="HAMAP" id="MF_00265">
    <property type="entry name" value="VapC_Nob1"/>
    <property type="match status" value="1"/>
</dbReference>
<dbReference type="EC" id="3.1.-.-" evidence="6"/>
<dbReference type="InterPro" id="IPR029060">
    <property type="entry name" value="PIN-like_dom_sf"/>
</dbReference>
<dbReference type="GO" id="GO:0004540">
    <property type="term" value="F:RNA nuclease activity"/>
    <property type="evidence" value="ECO:0007669"/>
    <property type="project" value="InterPro"/>
</dbReference>
<sequence>MIIVDTTTLVEVVLPDQALSARARSALMRDPHWAAPAHQPLEFLSSIRGLTLGSRITPAVATAALDEFRACRIEHFAVLGDMELMDRMWELRHNITPHDAAHVALAEALDTTVLTADVKLATASGPRCRFQSIR</sequence>
<dbReference type="RefSeq" id="WP_310274245.1">
    <property type="nucleotide sequence ID" value="NZ_JAVDXW010000001.1"/>
</dbReference>
<evidence type="ECO:0000313" key="9">
    <source>
        <dbReference type="Proteomes" id="UP001180845"/>
    </source>
</evidence>
<dbReference type="PANTHER" id="PTHR35901">
    <property type="entry name" value="RIBONUCLEASE VAPC3"/>
    <property type="match status" value="1"/>
</dbReference>
<keyword evidence="4 6" id="KW-0378">Hydrolase</keyword>
<dbReference type="Pfam" id="PF01850">
    <property type="entry name" value="PIN"/>
    <property type="match status" value="1"/>
</dbReference>
<accession>A0AAE4CLU7</accession>
<comment type="caution">
    <text evidence="8">The sequence shown here is derived from an EMBL/GenBank/DDBJ whole genome shotgun (WGS) entry which is preliminary data.</text>
</comment>
<reference evidence="8" key="1">
    <citation type="submission" date="2023-07" db="EMBL/GenBank/DDBJ databases">
        <title>Sequencing the genomes of 1000 actinobacteria strains.</title>
        <authorList>
            <person name="Klenk H.-P."/>
        </authorList>
    </citation>
    <scope>NUCLEOTIDE SEQUENCE</scope>
    <source>
        <strain evidence="8">DSM 45977</strain>
    </source>
</reference>
<dbReference type="InterPro" id="IPR051619">
    <property type="entry name" value="TypeII_TA_RNase_PINc/VapC"/>
</dbReference>
<comment type="function">
    <text evidence="6">Toxic component of a toxin-antitoxin (TA) system. An RNase.</text>
</comment>
<protein>
    <recommendedName>
        <fullName evidence="6">Ribonuclease VapC</fullName>
        <shortName evidence="6">RNase VapC</shortName>
        <ecNumber evidence="6">3.1.-.-</ecNumber>
    </recommendedName>
    <alternativeName>
        <fullName evidence="6">Toxin VapC</fullName>
    </alternativeName>
</protein>
<dbReference type="SUPFAM" id="SSF88723">
    <property type="entry name" value="PIN domain-like"/>
    <property type="match status" value="1"/>
</dbReference>
<dbReference type="GO" id="GO:0000287">
    <property type="term" value="F:magnesium ion binding"/>
    <property type="evidence" value="ECO:0007669"/>
    <property type="project" value="UniProtKB-UniRule"/>
</dbReference>
<organism evidence="8 9">
    <name type="scientific">Haloactinomyces albus</name>
    <dbReference type="NCBI Taxonomy" id="1352928"/>
    <lineage>
        <taxon>Bacteria</taxon>
        <taxon>Bacillati</taxon>
        <taxon>Actinomycetota</taxon>
        <taxon>Actinomycetes</taxon>
        <taxon>Actinopolysporales</taxon>
        <taxon>Actinopolysporaceae</taxon>
        <taxon>Haloactinomyces</taxon>
    </lineage>
</organism>
<evidence type="ECO:0000256" key="4">
    <source>
        <dbReference type="ARBA" id="ARBA00022801"/>
    </source>
</evidence>
<name>A0AAE4CLU7_9ACTN</name>
<dbReference type="InterPro" id="IPR044153">
    <property type="entry name" value="PIN_Pae0151-like"/>
</dbReference>
<feature type="binding site" evidence="6">
    <location>
        <position position="99"/>
    </location>
    <ligand>
        <name>Mg(2+)</name>
        <dbReference type="ChEBI" id="CHEBI:18420"/>
    </ligand>
</feature>
<evidence type="ECO:0000256" key="3">
    <source>
        <dbReference type="ARBA" id="ARBA00022723"/>
    </source>
</evidence>
<evidence type="ECO:0000256" key="6">
    <source>
        <dbReference type="HAMAP-Rule" id="MF_00265"/>
    </source>
</evidence>
<keyword evidence="5 6" id="KW-0460">Magnesium</keyword>
<dbReference type="GO" id="GO:0090729">
    <property type="term" value="F:toxin activity"/>
    <property type="evidence" value="ECO:0007669"/>
    <property type="project" value="UniProtKB-KW"/>
</dbReference>
<dbReference type="Gene3D" id="3.40.50.1010">
    <property type="entry name" value="5'-nuclease"/>
    <property type="match status" value="1"/>
</dbReference>
<gene>
    <name evidence="6" type="primary">vapC</name>
    <name evidence="8" type="ORF">JOF55_002771</name>
</gene>
<dbReference type="AlphaFoldDB" id="A0AAE4CLU7"/>
<keyword evidence="3 6" id="KW-0479">Metal-binding</keyword>
<feature type="binding site" evidence="6">
    <location>
        <position position="5"/>
    </location>
    <ligand>
        <name>Mg(2+)</name>
        <dbReference type="ChEBI" id="CHEBI:18420"/>
    </ligand>
</feature>
<dbReference type="InterPro" id="IPR002716">
    <property type="entry name" value="PIN_dom"/>
</dbReference>
<dbReference type="EMBL" id="JAVDXW010000001">
    <property type="protein sequence ID" value="MDR7302590.1"/>
    <property type="molecule type" value="Genomic_DNA"/>
</dbReference>
<dbReference type="GO" id="GO:0016787">
    <property type="term" value="F:hydrolase activity"/>
    <property type="evidence" value="ECO:0007669"/>
    <property type="project" value="UniProtKB-KW"/>
</dbReference>
<dbReference type="PANTHER" id="PTHR35901:SF1">
    <property type="entry name" value="EXONUCLEASE VAPC9"/>
    <property type="match status" value="1"/>
</dbReference>
<evidence type="ECO:0000256" key="5">
    <source>
        <dbReference type="ARBA" id="ARBA00022842"/>
    </source>
</evidence>
<dbReference type="CDD" id="cd09873">
    <property type="entry name" value="PIN_Pae0151-like"/>
    <property type="match status" value="1"/>
</dbReference>
<dbReference type="InterPro" id="IPR022907">
    <property type="entry name" value="VapC_family"/>
</dbReference>
<proteinExistence type="inferred from homology"/>
<keyword evidence="1 6" id="KW-1277">Toxin-antitoxin system</keyword>